<keyword evidence="2" id="KW-0808">Transferase</keyword>
<organism evidence="5 6">
    <name type="scientific">Solirubrobacter deserti</name>
    <dbReference type="NCBI Taxonomy" id="2282478"/>
    <lineage>
        <taxon>Bacteria</taxon>
        <taxon>Bacillati</taxon>
        <taxon>Actinomycetota</taxon>
        <taxon>Thermoleophilia</taxon>
        <taxon>Solirubrobacterales</taxon>
        <taxon>Solirubrobacteraceae</taxon>
        <taxon>Solirubrobacter</taxon>
    </lineage>
</organism>
<proteinExistence type="predicted"/>
<dbReference type="EMBL" id="JAPCID010000025">
    <property type="protein sequence ID" value="MDA0139392.1"/>
    <property type="molecule type" value="Genomic_DNA"/>
</dbReference>
<protein>
    <submittedName>
        <fullName evidence="5">Glycosyltransferase family 4 protein</fullName>
    </submittedName>
</protein>
<dbReference type="Gene3D" id="3.40.50.2000">
    <property type="entry name" value="Glycogen Phosphorylase B"/>
    <property type="match status" value="2"/>
</dbReference>
<reference evidence="5" key="1">
    <citation type="submission" date="2022-10" db="EMBL/GenBank/DDBJ databases">
        <title>The WGS of Solirubrobacter sp. CPCC 204708.</title>
        <authorList>
            <person name="Jiang Z."/>
        </authorList>
    </citation>
    <scope>NUCLEOTIDE SEQUENCE</scope>
    <source>
        <strain evidence="5">CPCC 204708</strain>
    </source>
</reference>
<dbReference type="InterPro" id="IPR001296">
    <property type="entry name" value="Glyco_trans_1"/>
</dbReference>
<dbReference type="RefSeq" id="WP_202958057.1">
    <property type="nucleotide sequence ID" value="NZ_JAPCID010000025.1"/>
</dbReference>
<evidence type="ECO:0000259" key="4">
    <source>
        <dbReference type="Pfam" id="PF13439"/>
    </source>
</evidence>
<accession>A0ABT4RLF2</accession>
<keyword evidence="1" id="KW-0328">Glycosyltransferase</keyword>
<gene>
    <name evidence="5" type="ORF">OJ962_17950</name>
</gene>
<keyword evidence="6" id="KW-1185">Reference proteome</keyword>
<evidence type="ECO:0000256" key="2">
    <source>
        <dbReference type="ARBA" id="ARBA00022679"/>
    </source>
</evidence>
<dbReference type="Pfam" id="PF00534">
    <property type="entry name" value="Glycos_transf_1"/>
    <property type="match status" value="1"/>
</dbReference>
<sequence>MTALDRFDGARVVVCNWRDLKHPSKGGAEVFCHQVAEHFARAGAQVDLLTAGSEGNAAQETMNGVRIHRLGNALTVYPRALLWILRRRQSIDAVIDCQNGIPFFTPLAAAKRTPIVCVIHHVHQQQFGLYLPRPAAWLARQLEGRFTRRVYGRRAFAVVSPSTRTDARRVLQLRGSIHVTPSGIERPDRPAQQRAAAPRLVSVGRLVPHKRVEILLEALPEVRAALPGVRLDVVGDGPARPALEQRASELGVDDIVTFHGFVSEQERRRLVADAWATAITSTSEGWGLTVIEAAALGVPAVGLDVPGVRDSIRHDETGWLVRDPSALAPALVQALERMGDPERRARISERAERWAAGFSWLTTSDLLARCLLAERDRLGRAGADRRGGSDVGIRIEIPRHRVDLEQVARVARRTDRWTADARAVTVLLPGADETTATAVLHRLGLPPEDVMMQVARPLDFMLGNDLVVV</sequence>
<evidence type="ECO:0000256" key="1">
    <source>
        <dbReference type="ARBA" id="ARBA00022676"/>
    </source>
</evidence>
<dbReference type="CDD" id="cd03801">
    <property type="entry name" value="GT4_PimA-like"/>
    <property type="match status" value="1"/>
</dbReference>
<dbReference type="PANTHER" id="PTHR45947">
    <property type="entry name" value="SULFOQUINOVOSYL TRANSFERASE SQD2"/>
    <property type="match status" value="1"/>
</dbReference>
<dbReference type="InterPro" id="IPR050194">
    <property type="entry name" value="Glycosyltransferase_grp1"/>
</dbReference>
<feature type="domain" description="Glycosyltransferase subfamily 4-like N-terminal" evidence="4">
    <location>
        <begin position="26"/>
        <end position="185"/>
    </location>
</feature>
<feature type="domain" description="Glycosyl transferase family 1" evidence="3">
    <location>
        <begin position="198"/>
        <end position="354"/>
    </location>
</feature>
<evidence type="ECO:0000259" key="3">
    <source>
        <dbReference type="Pfam" id="PF00534"/>
    </source>
</evidence>
<dbReference type="PANTHER" id="PTHR45947:SF3">
    <property type="entry name" value="SULFOQUINOVOSYL TRANSFERASE SQD2"/>
    <property type="match status" value="1"/>
</dbReference>
<dbReference type="InterPro" id="IPR028098">
    <property type="entry name" value="Glyco_trans_4-like_N"/>
</dbReference>
<dbReference type="Pfam" id="PF13439">
    <property type="entry name" value="Glyco_transf_4"/>
    <property type="match status" value="1"/>
</dbReference>
<evidence type="ECO:0000313" key="5">
    <source>
        <dbReference type="EMBL" id="MDA0139392.1"/>
    </source>
</evidence>
<name>A0ABT4RLF2_9ACTN</name>
<dbReference type="SUPFAM" id="SSF53756">
    <property type="entry name" value="UDP-Glycosyltransferase/glycogen phosphorylase"/>
    <property type="match status" value="1"/>
</dbReference>
<comment type="caution">
    <text evidence="5">The sequence shown here is derived from an EMBL/GenBank/DDBJ whole genome shotgun (WGS) entry which is preliminary data.</text>
</comment>
<dbReference type="Proteomes" id="UP001147700">
    <property type="component" value="Unassembled WGS sequence"/>
</dbReference>
<evidence type="ECO:0000313" key="6">
    <source>
        <dbReference type="Proteomes" id="UP001147700"/>
    </source>
</evidence>